<organism evidence="8 9">
    <name type="scientific">Gordonia hirsuta DSM 44140 = NBRC 16056</name>
    <dbReference type="NCBI Taxonomy" id="1121927"/>
    <lineage>
        <taxon>Bacteria</taxon>
        <taxon>Bacillati</taxon>
        <taxon>Actinomycetota</taxon>
        <taxon>Actinomycetes</taxon>
        <taxon>Mycobacteriales</taxon>
        <taxon>Gordoniaceae</taxon>
        <taxon>Gordonia</taxon>
    </lineage>
</organism>
<keyword evidence="4 6" id="KW-1133">Transmembrane helix</keyword>
<evidence type="ECO:0000313" key="9">
    <source>
        <dbReference type="Proteomes" id="UP000053405"/>
    </source>
</evidence>
<dbReference type="PANTHER" id="PTHR35007:SF4">
    <property type="entry name" value="CONSERVED TRANSMEMBRANE PROTEIN-RELATED"/>
    <property type="match status" value="1"/>
</dbReference>
<feature type="transmembrane region" description="Helical" evidence="6">
    <location>
        <begin position="207"/>
        <end position="227"/>
    </location>
</feature>
<evidence type="ECO:0000256" key="2">
    <source>
        <dbReference type="ARBA" id="ARBA00022475"/>
    </source>
</evidence>
<accession>L7LAM0</accession>
<keyword evidence="5 6" id="KW-0472">Membrane</keyword>
<evidence type="ECO:0000256" key="3">
    <source>
        <dbReference type="ARBA" id="ARBA00022692"/>
    </source>
</evidence>
<name>L7LAM0_9ACTN</name>
<dbReference type="RefSeq" id="WP_005941880.1">
    <property type="nucleotide sequence ID" value="NZ_ATVK01000055.1"/>
</dbReference>
<dbReference type="InterPro" id="IPR018076">
    <property type="entry name" value="T2SS_GspF_dom"/>
</dbReference>
<evidence type="ECO:0000256" key="6">
    <source>
        <dbReference type="SAM" id="Phobius"/>
    </source>
</evidence>
<dbReference type="eggNOG" id="COG4965">
    <property type="taxonomic scope" value="Bacteria"/>
</dbReference>
<dbReference type="PANTHER" id="PTHR35007">
    <property type="entry name" value="INTEGRAL MEMBRANE PROTEIN-RELATED"/>
    <property type="match status" value="1"/>
</dbReference>
<comment type="caution">
    <text evidence="8">The sequence shown here is derived from an EMBL/GenBank/DDBJ whole genome shotgun (WGS) entry which is preliminary data.</text>
</comment>
<keyword evidence="9" id="KW-1185">Reference proteome</keyword>
<evidence type="ECO:0000259" key="7">
    <source>
        <dbReference type="Pfam" id="PF00482"/>
    </source>
</evidence>
<dbReference type="Pfam" id="PF00482">
    <property type="entry name" value="T2SSF"/>
    <property type="match status" value="1"/>
</dbReference>
<keyword evidence="2" id="KW-1003">Cell membrane</keyword>
<feature type="domain" description="Type II secretion system protein GspF" evidence="7">
    <location>
        <begin position="102"/>
        <end position="220"/>
    </location>
</feature>
<comment type="subcellular location">
    <subcellularLocation>
        <location evidence="1">Cell membrane</location>
        <topology evidence="1">Multi-pass membrane protein</topology>
    </subcellularLocation>
</comment>
<dbReference type="EMBL" id="BANT01000032">
    <property type="protein sequence ID" value="GAC58190.1"/>
    <property type="molecule type" value="Genomic_DNA"/>
</dbReference>
<gene>
    <name evidence="8" type="ORF">GOHSU_32_00070</name>
</gene>
<dbReference type="AlphaFoldDB" id="L7LAM0"/>
<evidence type="ECO:0000256" key="1">
    <source>
        <dbReference type="ARBA" id="ARBA00004651"/>
    </source>
</evidence>
<evidence type="ECO:0000313" key="8">
    <source>
        <dbReference type="EMBL" id="GAC58190.1"/>
    </source>
</evidence>
<feature type="transmembrane region" description="Helical" evidence="6">
    <location>
        <begin position="239"/>
        <end position="258"/>
    </location>
</feature>
<protein>
    <recommendedName>
        <fullName evidence="7">Type II secretion system protein GspF domain-containing protein</fullName>
    </recommendedName>
</protein>
<proteinExistence type="predicted"/>
<dbReference type="Proteomes" id="UP000053405">
    <property type="component" value="Unassembled WGS sequence"/>
</dbReference>
<feature type="transmembrane region" description="Helical" evidence="6">
    <location>
        <begin position="50"/>
        <end position="75"/>
    </location>
</feature>
<evidence type="ECO:0000256" key="5">
    <source>
        <dbReference type="ARBA" id="ARBA00023136"/>
    </source>
</evidence>
<dbReference type="GO" id="GO:0005886">
    <property type="term" value="C:plasma membrane"/>
    <property type="evidence" value="ECO:0007669"/>
    <property type="project" value="UniProtKB-SubCell"/>
</dbReference>
<evidence type="ECO:0000256" key="4">
    <source>
        <dbReference type="ARBA" id="ARBA00022989"/>
    </source>
</evidence>
<dbReference type="STRING" id="1121927.GOHSU_32_00070"/>
<sequence>MAEMTLLIPALLLLASALLLWPSTQGQRRIGGLSGRADRHSRRPGTTVVVLAAVPVLGAVGGVGVGLAAGIVAAVGISRRRKTAAEAARAAREQELCRALGVMVAEMSVGAPLVGACKAAVDELGESRSPVAAELSRIAARVELGGGLDPDAVPADLPGLRRLSQAWAISSRHGLPMAALLDALRSDLVQRKEFAARTEAGLAGPRATAMVLAGLPLLGLGLGQLMGAAPLRVLVGTPIGSVLLVVGVGLAAAGLLWADAIVAKARR</sequence>
<keyword evidence="3 6" id="KW-0812">Transmembrane</keyword>
<reference evidence="8 9" key="1">
    <citation type="submission" date="2012-12" db="EMBL/GenBank/DDBJ databases">
        <title>Whole genome shotgun sequence of Gordonia hirsuta NBRC 16056.</title>
        <authorList>
            <person name="Isaki-Nakamura S."/>
            <person name="Hosoyama A."/>
            <person name="Tsuchikane K."/>
            <person name="Katsumata H."/>
            <person name="Baba S."/>
            <person name="Yamazaki S."/>
            <person name="Fujita N."/>
        </authorList>
    </citation>
    <scope>NUCLEOTIDE SEQUENCE [LARGE SCALE GENOMIC DNA]</scope>
    <source>
        <strain evidence="8 9">NBRC 16056</strain>
    </source>
</reference>